<comment type="caution">
    <text evidence="2">The sequence shown here is derived from an EMBL/GenBank/DDBJ whole genome shotgun (WGS) entry which is preliminary data.</text>
</comment>
<accession>A0A166T219</accession>
<feature type="compositionally biased region" description="Basic and acidic residues" evidence="1">
    <location>
        <begin position="131"/>
        <end position="143"/>
    </location>
</feature>
<feature type="compositionally biased region" description="Basic residues" evidence="1">
    <location>
        <begin position="1"/>
        <end position="10"/>
    </location>
</feature>
<feature type="compositionally biased region" description="Pro residues" evidence="1">
    <location>
        <begin position="120"/>
        <end position="129"/>
    </location>
</feature>
<feature type="compositionally biased region" description="Polar residues" evidence="1">
    <location>
        <begin position="58"/>
        <end position="70"/>
    </location>
</feature>
<protein>
    <submittedName>
        <fullName evidence="2">Uncharacterized protein</fullName>
    </submittedName>
</protein>
<evidence type="ECO:0000256" key="1">
    <source>
        <dbReference type="SAM" id="MobiDB-lite"/>
    </source>
</evidence>
<gene>
    <name evidence="2" type="ORF">CT0861_08137</name>
</gene>
<feature type="region of interest" description="Disordered" evidence="1">
    <location>
        <begin position="180"/>
        <end position="206"/>
    </location>
</feature>
<reference evidence="2 3" key="1">
    <citation type="submission" date="2015-06" db="EMBL/GenBank/DDBJ databases">
        <title>Survival trade-offs in plant roots during colonization by closely related pathogenic and mutualistic fungi.</title>
        <authorList>
            <person name="Hacquard S."/>
            <person name="Kracher B."/>
            <person name="Hiruma K."/>
            <person name="Weinman A."/>
            <person name="Muench P."/>
            <person name="Garrido Oter R."/>
            <person name="Ver Loren van Themaat E."/>
            <person name="Dallerey J.-F."/>
            <person name="Damm U."/>
            <person name="Henrissat B."/>
            <person name="Lespinet O."/>
            <person name="Thon M."/>
            <person name="Kemen E."/>
            <person name="McHardy A.C."/>
            <person name="Schulze-Lefert P."/>
            <person name="O'Connell R.J."/>
        </authorList>
    </citation>
    <scope>NUCLEOTIDE SEQUENCE [LARGE SCALE GENOMIC DNA]</scope>
    <source>
        <strain evidence="2 3">0861</strain>
    </source>
</reference>
<evidence type="ECO:0000313" key="3">
    <source>
        <dbReference type="Proteomes" id="UP000076552"/>
    </source>
</evidence>
<evidence type="ECO:0000313" key="2">
    <source>
        <dbReference type="EMBL" id="KZL71461.1"/>
    </source>
</evidence>
<dbReference type="AlphaFoldDB" id="A0A166T219"/>
<name>A0A166T219_9PEZI</name>
<feature type="region of interest" description="Disordered" evidence="1">
    <location>
        <begin position="1"/>
        <end position="144"/>
    </location>
</feature>
<dbReference type="Proteomes" id="UP000076552">
    <property type="component" value="Unassembled WGS sequence"/>
</dbReference>
<feature type="region of interest" description="Disordered" evidence="1">
    <location>
        <begin position="150"/>
        <end position="169"/>
    </location>
</feature>
<keyword evidence="3" id="KW-1185">Reference proteome</keyword>
<dbReference type="EMBL" id="LFIV01000071">
    <property type="protein sequence ID" value="KZL71461.1"/>
    <property type="molecule type" value="Genomic_DNA"/>
</dbReference>
<organism evidence="2 3">
    <name type="scientific">Colletotrichum tofieldiae</name>
    <dbReference type="NCBI Taxonomy" id="708197"/>
    <lineage>
        <taxon>Eukaryota</taxon>
        <taxon>Fungi</taxon>
        <taxon>Dikarya</taxon>
        <taxon>Ascomycota</taxon>
        <taxon>Pezizomycotina</taxon>
        <taxon>Sordariomycetes</taxon>
        <taxon>Hypocreomycetidae</taxon>
        <taxon>Glomerellales</taxon>
        <taxon>Glomerellaceae</taxon>
        <taxon>Colletotrichum</taxon>
        <taxon>Colletotrichum spaethianum species complex</taxon>
    </lineage>
</organism>
<proteinExistence type="predicted"/>
<sequence>MDGSNRKSRSGGKTSGQGRKDSRPKSSTPLPFSSSSQQQQVPYNLAQHIESDRRFGQTMGQPHYSSTYSTQKHDDESSRRSWNSAAGSASDRDEDRYDDPRSNDVAFSRQRRREHASRLPGPPPPPTQRPTPEEELRAFDRTFGRQLYTTMPVMDSPDQFGYQPSASGYAPKIELDYSDALSNDRASGSSHSKGNSSRRHEKRRHN</sequence>
<feature type="compositionally biased region" description="Basic residues" evidence="1">
    <location>
        <begin position="196"/>
        <end position="206"/>
    </location>
</feature>
<feature type="compositionally biased region" description="Basic and acidic residues" evidence="1">
    <location>
        <begin position="90"/>
        <end position="102"/>
    </location>
</feature>